<keyword evidence="6 7" id="KW-0472">Membrane</keyword>
<feature type="transmembrane region" description="Helical" evidence="7">
    <location>
        <begin position="127"/>
        <end position="148"/>
    </location>
</feature>
<feature type="transmembrane region" description="Helical" evidence="7">
    <location>
        <begin position="398"/>
        <end position="416"/>
    </location>
</feature>
<sequence>MAEKFRNEDAILDIHDKPSFGQWMGLSIQHLFTMFGATVLVPILVGLNPSIALFSSGVGTLVYIGITNGKIPAYLGSSFAFIAVMQMLMKTSGYPAVAQGTISAGLVYLIVSIIIGKVGSGWLDRILPAVVVGPVVMVIGLSMATTAASNAMLNSGTYDIKYVWVAIFTLAITIFFNMYLKGFISLIPILLGIVCGYIMAVLCGIVDFSTVEKANWFTLPAFNVAFINYQPKIYWSAIIGMAPIAFVTMTEHMGHIMVLNKLTKRNFFKNPGLNRTLLGDGVSSIIAGFVGGPPTTSYGENIGVLAMTKVHSIWVIGGAAFFAIIFSFVGKISALIQSIPGPVIGGISFLLFGVIASSGLRILIDNQIDYEKKRNLMITASILVLGIGGMYLKVGDLQLTSIALATVVGIALNLILPKEAKSEK</sequence>
<evidence type="ECO:0000256" key="7">
    <source>
        <dbReference type="SAM" id="Phobius"/>
    </source>
</evidence>
<accession>A0ABT4JKR6</accession>
<dbReference type="Proteomes" id="UP001081467">
    <property type="component" value="Unassembled WGS sequence"/>
</dbReference>
<dbReference type="EMBL" id="JANXLI010000001">
    <property type="protein sequence ID" value="MCZ2490959.1"/>
    <property type="molecule type" value="Genomic_DNA"/>
</dbReference>
<evidence type="ECO:0000256" key="1">
    <source>
        <dbReference type="ARBA" id="ARBA00004141"/>
    </source>
</evidence>
<dbReference type="PANTHER" id="PTHR42810">
    <property type="entry name" value="PURINE PERMEASE C1399.01C-RELATED"/>
    <property type="match status" value="1"/>
</dbReference>
<keyword evidence="5 7" id="KW-1133">Transmembrane helix</keyword>
<comment type="subcellular location">
    <subcellularLocation>
        <location evidence="1">Membrane</location>
        <topology evidence="1">Multi-pass membrane protein</topology>
    </subcellularLocation>
</comment>
<feature type="transmembrane region" description="Helical" evidence="7">
    <location>
        <begin position="187"/>
        <end position="208"/>
    </location>
</feature>
<evidence type="ECO:0000256" key="5">
    <source>
        <dbReference type="ARBA" id="ARBA00022989"/>
    </source>
</evidence>
<proteinExistence type="inferred from homology"/>
<evidence type="ECO:0000256" key="4">
    <source>
        <dbReference type="ARBA" id="ARBA00022692"/>
    </source>
</evidence>
<feature type="transmembrane region" description="Helical" evidence="7">
    <location>
        <begin position="94"/>
        <end position="115"/>
    </location>
</feature>
<feature type="transmembrane region" description="Helical" evidence="7">
    <location>
        <begin position="376"/>
        <end position="392"/>
    </location>
</feature>
<dbReference type="Pfam" id="PF00860">
    <property type="entry name" value="Xan_ur_permease"/>
    <property type="match status" value="1"/>
</dbReference>
<feature type="transmembrane region" description="Helical" evidence="7">
    <location>
        <begin position="233"/>
        <end position="259"/>
    </location>
</feature>
<dbReference type="InterPro" id="IPR006042">
    <property type="entry name" value="Xan_ur_permease"/>
</dbReference>
<keyword evidence="3" id="KW-0813">Transport</keyword>
<protein>
    <submittedName>
        <fullName evidence="8">NCS2 family nucleobase:cation symporter</fullName>
    </submittedName>
</protein>
<comment type="similarity">
    <text evidence="2">Belongs to the nucleobase:cation symporter-2 (NCS2) (TC 2.A.40) family.</text>
</comment>
<feature type="transmembrane region" description="Helical" evidence="7">
    <location>
        <begin position="160"/>
        <end position="180"/>
    </location>
</feature>
<keyword evidence="9" id="KW-1185">Reference proteome</keyword>
<evidence type="ECO:0000256" key="6">
    <source>
        <dbReference type="ARBA" id="ARBA00023136"/>
    </source>
</evidence>
<evidence type="ECO:0000256" key="2">
    <source>
        <dbReference type="ARBA" id="ARBA00008821"/>
    </source>
</evidence>
<comment type="caution">
    <text evidence="8">The sequence shown here is derived from an EMBL/GenBank/DDBJ whole genome shotgun (WGS) entry which is preliminary data.</text>
</comment>
<dbReference type="NCBIfam" id="TIGR00801">
    <property type="entry name" value="ncs2"/>
    <property type="match status" value="1"/>
</dbReference>
<dbReference type="PANTHER" id="PTHR42810:SF2">
    <property type="entry name" value="PURINE PERMEASE C1399.01C-RELATED"/>
    <property type="match status" value="1"/>
</dbReference>
<evidence type="ECO:0000313" key="8">
    <source>
        <dbReference type="EMBL" id="MCZ2490959.1"/>
    </source>
</evidence>
<organism evidence="8 9">
    <name type="scientific">Dellaglioa carnosa</name>
    <dbReference type="NCBI Taxonomy" id="2995136"/>
    <lineage>
        <taxon>Bacteria</taxon>
        <taxon>Bacillati</taxon>
        <taxon>Bacillota</taxon>
        <taxon>Bacilli</taxon>
        <taxon>Lactobacillales</taxon>
        <taxon>Lactobacillaceae</taxon>
        <taxon>Dellaglioa</taxon>
    </lineage>
</organism>
<name>A0ABT4JKR6_9LACO</name>
<dbReference type="PROSITE" id="PS01116">
    <property type="entry name" value="XANTH_URACIL_PERMASE"/>
    <property type="match status" value="1"/>
</dbReference>
<evidence type="ECO:0000313" key="9">
    <source>
        <dbReference type="Proteomes" id="UP001081467"/>
    </source>
</evidence>
<evidence type="ECO:0000256" key="3">
    <source>
        <dbReference type="ARBA" id="ARBA00022448"/>
    </source>
</evidence>
<feature type="transmembrane region" description="Helical" evidence="7">
    <location>
        <begin position="71"/>
        <end position="88"/>
    </location>
</feature>
<reference evidence="8" key="1">
    <citation type="submission" date="2022-09" db="EMBL/GenBank/DDBJ databases">
        <title>Diversity of Dellaglioa algida.</title>
        <authorList>
            <person name="Matthias E."/>
            <person name="Werum V."/>
        </authorList>
    </citation>
    <scope>NUCLEOTIDE SEQUENCE</scope>
    <source>
        <strain evidence="8">TMW 2.2523</strain>
    </source>
</reference>
<feature type="transmembrane region" description="Helical" evidence="7">
    <location>
        <begin position="31"/>
        <end position="64"/>
    </location>
</feature>
<dbReference type="InterPro" id="IPR006043">
    <property type="entry name" value="NCS2"/>
</dbReference>
<dbReference type="RefSeq" id="WP_269023639.1">
    <property type="nucleotide sequence ID" value="NZ_JANXKW010000001.1"/>
</dbReference>
<keyword evidence="4 7" id="KW-0812">Transmembrane</keyword>
<gene>
    <name evidence="8" type="ORF">N0K80_02200</name>
</gene>
<feature type="transmembrane region" description="Helical" evidence="7">
    <location>
        <begin position="313"/>
        <end position="336"/>
    </location>
</feature>
<feature type="transmembrane region" description="Helical" evidence="7">
    <location>
        <begin position="342"/>
        <end position="364"/>
    </location>
</feature>